<name>A0A1G8C779_ANETH</name>
<accession>A0A1G8C779</accession>
<protein>
    <submittedName>
        <fullName evidence="2">C39 family peptidase</fullName>
    </submittedName>
    <submittedName>
        <fullName evidence="3">Peptidase_C39 like family protein</fullName>
    </submittedName>
</protein>
<dbReference type="AlphaFoldDB" id="A0A1G8C779"/>
<dbReference type="Gene3D" id="3.90.70.10">
    <property type="entry name" value="Cysteine proteinases"/>
    <property type="match status" value="1"/>
</dbReference>
<dbReference type="Proteomes" id="UP000198956">
    <property type="component" value="Unassembled WGS sequence"/>
</dbReference>
<gene>
    <name evidence="2" type="ORF">K3F53_01070</name>
    <name evidence="3" type="ORF">SAMN04489735_102357</name>
</gene>
<dbReference type="RefSeq" id="WP_057900162.1">
    <property type="nucleotide sequence ID" value="NZ_CP080764.1"/>
</dbReference>
<evidence type="ECO:0000313" key="4">
    <source>
        <dbReference type="Proteomes" id="UP000198956"/>
    </source>
</evidence>
<dbReference type="EMBL" id="FNDE01000023">
    <property type="protein sequence ID" value="SDH41153.1"/>
    <property type="molecule type" value="Genomic_DNA"/>
</dbReference>
<reference evidence="3 4" key="1">
    <citation type="submission" date="2016-10" db="EMBL/GenBank/DDBJ databases">
        <authorList>
            <person name="de Groot N.N."/>
        </authorList>
    </citation>
    <scope>NUCLEOTIDE SEQUENCE [LARGE SCALE GENOMIC DNA]</scope>
    <source>
        <strain evidence="3 4">L 420-91</strain>
    </source>
</reference>
<feature type="domain" description="Peptidase C39-like" evidence="1">
    <location>
        <begin position="34"/>
        <end position="127"/>
    </location>
</feature>
<proteinExistence type="predicted"/>
<evidence type="ECO:0000259" key="1">
    <source>
        <dbReference type="Pfam" id="PF13529"/>
    </source>
</evidence>
<evidence type="ECO:0000313" key="3">
    <source>
        <dbReference type="EMBL" id="SDH41153.1"/>
    </source>
</evidence>
<dbReference type="GeneID" id="97139950"/>
<reference evidence="2 5" key="2">
    <citation type="submission" date="2021-08" db="EMBL/GenBank/DDBJ databases">
        <title>Complete genome sequence of the strain Aneurinibacillus thermoaerophilus CCM 8960.</title>
        <authorList>
            <person name="Musilova J."/>
            <person name="Kourilova X."/>
            <person name="Pernicova I."/>
            <person name="Bezdicek M."/>
            <person name="Lengerova M."/>
            <person name="Obruca S."/>
            <person name="Sedlar K."/>
        </authorList>
    </citation>
    <scope>NUCLEOTIDE SEQUENCE [LARGE SCALE GENOMIC DNA]</scope>
    <source>
        <strain evidence="2 5">CCM 8960</strain>
    </source>
</reference>
<organism evidence="3 4">
    <name type="scientific">Aneurinibacillus thermoaerophilus</name>
    <dbReference type="NCBI Taxonomy" id="143495"/>
    <lineage>
        <taxon>Bacteria</taxon>
        <taxon>Bacillati</taxon>
        <taxon>Bacillota</taxon>
        <taxon>Bacilli</taxon>
        <taxon>Bacillales</taxon>
        <taxon>Paenibacillaceae</taxon>
        <taxon>Aneurinibacillus group</taxon>
        <taxon>Aneurinibacillus</taxon>
    </lineage>
</organism>
<dbReference type="EMBL" id="CP080764">
    <property type="protein sequence ID" value="QYY42977.1"/>
    <property type="molecule type" value="Genomic_DNA"/>
</dbReference>
<keyword evidence="5" id="KW-1185">Reference proteome</keyword>
<dbReference type="InterPro" id="IPR039564">
    <property type="entry name" value="Peptidase_C39-like"/>
</dbReference>
<evidence type="ECO:0000313" key="2">
    <source>
        <dbReference type="EMBL" id="QYY42977.1"/>
    </source>
</evidence>
<evidence type="ECO:0000313" key="5">
    <source>
        <dbReference type="Proteomes" id="UP000826616"/>
    </source>
</evidence>
<dbReference type="Proteomes" id="UP000826616">
    <property type="component" value="Chromosome"/>
</dbReference>
<dbReference type="OrthoDB" id="2680484at2"/>
<sequence>MATKTYNVDLKTQSWKQGDSQWGSLKTSCGGTMSAEGCIITSVAMIFKSFGDNVTPKTMLEKLKKSKADCPFNWLSAAKEYKHTYKDKTFGSFDKLKNSIFNLIVNSKIPIMVRVPGHTVVARGFNGTLPVDAKGNPDLSKITSNMILVNDPGSSKNKTLADVINQKGAVEYINYYTK</sequence>
<dbReference type="Pfam" id="PF13529">
    <property type="entry name" value="Peptidase_C39_2"/>
    <property type="match status" value="1"/>
</dbReference>